<name>A0A5M3Y016_9ACTN</name>
<dbReference type="InterPro" id="IPR023393">
    <property type="entry name" value="START-like_dom_sf"/>
</dbReference>
<dbReference type="Pfam" id="PF10604">
    <property type="entry name" value="Polyketide_cyc2"/>
    <property type="match status" value="1"/>
</dbReference>
<reference evidence="1 2" key="1">
    <citation type="submission" date="2019-10" db="EMBL/GenBank/DDBJ databases">
        <title>Whole genome shotgun sequence of Acrocarpospora pleiomorpha NBRC 16267.</title>
        <authorList>
            <person name="Ichikawa N."/>
            <person name="Kimura A."/>
            <person name="Kitahashi Y."/>
            <person name="Komaki H."/>
            <person name="Oguchi A."/>
        </authorList>
    </citation>
    <scope>NUCLEOTIDE SEQUENCE [LARGE SCALE GENOMIC DNA]</scope>
    <source>
        <strain evidence="1 2">NBRC 16267</strain>
    </source>
</reference>
<sequence>MKRAFEVSTVIDRPIAEVWRELTDWERAPRWMKGVESMHADPGTEVGATLAFRARGKTRESHISALEPGRSLTLISEQGSVTARYSYLLEAAGDRTRARLTADVEVRGFPWTLLGPLIRTAMRRTDSRQLADFRTVISRERLP</sequence>
<evidence type="ECO:0000313" key="1">
    <source>
        <dbReference type="EMBL" id="GES23998.1"/>
    </source>
</evidence>
<dbReference type="EMBL" id="BLAF01000047">
    <property type="protein sequence ID" value="GES23998.1"/>
    <property type="molecule type" value="Genomic_DNA"/>
</dbReference>
<proteinExistence type="predicted"/>
<dbReference type="InterPro" id="IPR019587">
    <property type="entry name" value="Polyketide_cyclase/dehydratase"/>
</dbReference>
<organism evidence="1 2">
    <name type="scientific">Acrocarpospora pleiomorpha</name>
    <dbReference type="NCBI Taxonomy" id="90975"/>
    <lineage>
        <taxon>Bacteria</taxon>
        <taxon>Bacillati</taxon>
        <taxon>Actinomycetota</taxon>
        <taxon>Actinomycetes</taxon>
        <taxon>Streptosporangiales</taxon>
        <taxon>Streptosporangiaceae</taxon>
        <taxon>Acrocarpospora</taxon>
    </lineage>
</organism>
<dbReference type="Gene3D" id="3.30.530.20">
    <property type="match status" value="1"/>
</dbReference>
<evidence type="ECO:0008006" key="3">
    <source>
        <dbReference type="Google" id="ProtNLM"/>
    </source>
</evidence>
<dbReference type="RefSeq" id="WP_155348854.1">
    <property type="nucleotide sequence ID" value="NZ_BAAAHM010000024.1"/>
</dbReference>
<dbReference type="Proteomes" id="UP000377595">
    <property type="component" value="Unassembled WGS sequence"/>
</dbReference>
<gene>
    <name evidence="1" type="ORF">Aple_068970</name>
</gene>
<keyword evidence="2" id="KW-1185">Reference proteome</keyword>
<protein>
    <recommendedName>
        <fullName evidence="3">Polyketide cyclase</fullName>
    </recommendedName>
</protein>
<dbReference type="OrthoDB" id="4827024at2"/>
<accession>A0A5M3Y016</accession>
<evidence type="ECO:0000313" key="2">
    <source>
        <dbReference type="Proteomes" id="UP000377595"/>
    </source>
</evidence>
<comment type="caution">
    <text evidence="1">The sequence shown here is derived from an EMBL/GenBank/DDBJ whole genome shotgun (WGS) entry which is preliminary data.</text>
</comment>
<dbReference type="AlphaFoldDB" id="A0A5M3Y016"/>
<dbReference type="SUPFAM" id="SSF55961">
    <property type="entry name" value="Bet v1-like"/>
    <property type="match status" value="1"/>
</dbReference>